<keyword evidence="1" id="KW-1133">Transmembrane helix</keyword>
<keyword evidence="1" id="KW-0812">Transmembrane</keyword>
<comment type="caution">
    <text evidence="2">The sequence shown here is derived from an EMBL/GenBank/DDBJ whole genome shotgun (WGS) entry which is preliminary data.</text>
</comment>
<reference evidence="2 3" key="1">
    <citation type="submission" date="2021-12" db="EMBL/GenBank/DDBJ databases">
        <title>Genome sequencing of bacteria with rrn-lacking chromosome and rrn-plasmid.</title>
        <authorList>
            <person name="Anda M."/>
            <person name="Iwasaki W."/>
        </authorList>
    </citation>
    <scope>NUCLEOTIDE SEQUENCE [LARGE SCALE GENOMIC DNA]</scope>
    <source>
        <strain evidence="2 3">NBRC 15940</strain>
    </source>
</reference>
<keyword evidence="1" id="KW-0472">Membrane</keyword>
<name>A0AAN4W1H3_9BACT</name>
<dbReference type="Proteomes" id="UP001310022">
    <property type="component" value="Unassembled WGS sequence"/>
</dbReference>
<gene>
    <name evidence="2" type="ORF">PEDI_34350</name>
</gene>
<evidence type="ECO:0000256" key="1">
    <source>
        <dbReference type="SAM" id="Phobius"/>
    </source>
</evidence>
<organism evidence="2 3">
    <name type="scientific">Persicobacter diffluens</name>
    <dbReference type="NCBI Taxonomy" id="981"/>
    <lineage>
        <taxon>Bacteria</taxon>
        <taxon>Pseudomonadati</taxon>
        <taxon>Bacteroidota</taxon>
        <taxon>Cytophagia</taxon>
        <taxon>Cytophagales</taxon>
        <taxon>Persicobacteraceae</taxon>
        <taxon>Persicobacter</taxon>
    </lineage>
</organism>
<protein>
    <submittedName>
        <fullName evidence="2">Uncharacterized protein</fullName>
    </submittedName>
</protein>
<dbReference type="RefSeq" id="WP_338238112.1">
    <property type="nucleotide sequence ID" value="NZ_BQKE01000002.1"/>
</dbReference>
<keyword evidence="3" id="KW-1185">Reference proteome</keyword>
<evidence type="ECO:0000313" key="3">
    <source>
        <dbReference type="Proteomes" id="UP001310022"/>
    </source>
</evidence>
<dbReference type="EMBL" id="BQKE01000002">
    <property type="protein sequence ID" value="GJM62883.1"/>
    <property type="molecule type" value="Genomic_DNA"/>
</dbReference>
<evidence type="ECO:0000313" key="2">
    <source>
        <dbReference type="EMBL" id="GJM62883.1"/>
    </source>
</evidence>
<sequence length="208" mass="24220">MKRKKNSKNKKSTQLRDSLLVVFIGSTIFTLWFIFISGPVEIEEQNAVKTIGTIKKTNWHSGRYHYFIYYKANDKGTRLVKSSQIGDLQVGEHFIVVYDKTNPEKHICGLNFPVILKKEKYQIGTGRISWIGRKFGERSTSNIKFVYSIAGKEYEREQSSNILRFEKTDKVEIIYNSENPSIAYIIKNVSTGIEDPHFEYYVNRITKE</sequence>
<proteinExistence type="predicted"/>
<dbReference type="AlphaFoldDB" id="A0AAN4W1H3"/>
<feature type="transmembrane region" description="Helical" evidence="1">
    <location>
        <begin position="20"/>
        <end position="40"/>
    </location>
</feature>
<accession>A0AAN4W1H3</accession>